<keyword evidence="3" id="KW-1185">Reference proteome</keyword>
<feature type="compositionally biased region" description="Basic and acidic residues" evidence="1">
    <location>
        <begin position="26"/>
        <end position="39"/>
    </location>
</feature>
<gene>
    <name evidence="2" type="ORF">DL546_008113</name>
</gene>
<organism evidence="2 3">
    <name type="scientific">Coniochaeta pulveracea</name>
    <dbReference type="NCBI Taxonomy" id="177199"/>
    <lineage>
        <taxon>Eukaryota</taxon>
        <taxon>Fungi</taxon>
        <taxon>Dikarya</taxon>
        <taxon>Ascomycota</taxon>
        <taxon>Pezizomycotina</taxon>
        <taxon>Sordariomycetes</taxon>
        <taxon>Sordariomycetidae</taxon>
        <taxon>Coniochaetales</taxon>
        <taxon>Coniochaetaceae</taxon>
        <taxon>Coniochaeta</taxon>
    </lineage>
</organism>
<dbReference type="Proteomes" id="UP000275385">
    <property type="component" value="Unassembled WGS sequence"/>
</dbReference>
<name>A0A420YBF5_9PEZI</name>
<evidence type="ECO:0000256" key="1">
    <source>
        <dbReference type="SAM" id="MobiDB-lite"/>
    </source>
</evidence>
<proteinExistence type="predicted"/>
<feature type="compositionally biased region" description="Low complexity" evidence="1">
    <location>
        <begin position="143"/>
        <end position="154"/>
    </location>
</feature>
<dbReference type="Gene3D" id="3.40.630.30">
    <property type="match status" value="1"/>
</dbReference>
<evidence type="ECO:0000313" key="3">
    <source>
        <dbReference type="Proteomes" id="UP000275385"/>
    </source>
</evidence>
<evidence type="ECO:0000313" key="2">
    <source>
        <dbReference type="EMBL" id="RKU45206.1"/>
    </source>
</evidence>
<protein>
    <submittedName>
        <fullName evidence="2">Uncharacterized protein</fullName>
    </submittedName>
</protein>
<feature type="region of interest" description="Disordered" evidence="1">
    <location>
        <begin position="323"/>
        <end position="371"/>
    </location>
</feature>
<feature type="region of interest" description="Disordered" evidence="1">
    <location>
        <begin position="99"/>
        <end position="173"/>
    </location>
</feature>
<accession>A0A420YBF5</accession>
<dbReference type="OrthoDB" id="2129362at2759"/>
<dbReference type="EMBL" id="QVQW01000023">
    <property type="protein sequence ID" value="RKU45206.1"/>
    <property type="molecule type" value="Genomic_DNA"/>
</dbReference>
<sequence length="649" mass="72932">MDKKMETTQGVPPHLRHQSATRNGKSTRDETTTSAHDHAAPGLENQNVSMGQWSRVAADRGRPKDRNGNHVNRPRVTDLVAMEKTDRRGRLRYPHEATRMRIKQQQQQRTTDSVAYASEAPPSMHDPNLDIVKIPRPDGRYKSPLPSIPSVSSLGHGRSPPRLGDEISDTQVVRQSPDIRGKLAPKHKLESHNGAWVDTSFWSATNEQANALVDPLYVNPWIQDWAQKDETEPVFADFLYEVDSTSHCHSDVNTYTGKLLSPIEYPYTAPDYMTEWSDSPDHQMNLTSSLFIHKKMAGKQSWNKRVNAPSGLPRFNRGWTETVASTIGPPSAPQKILQQTQQPDPAPTPAESTGTDTKPQSSETEVDPYQPLVECHIRPAGEQDMQDALDIYNWEVTHGDQALDTQKLALSDLQGLLKQVQGAALPFVVVLSGAYHERKFTDGWESASASINKWKEQFPQIKIRAKATGNLPSGDGMVLAFGFIAIRQVGLTGSLACTGRKTGLLRTFVHPDYHGKRVDEACMDSLLSMVSHQYSSKLDLFRNHNNDPVYQPARQLVHDFVVVYLEHLVPRLETVNQTGKAKFVPNHTEITRIEGHLKTRFTFHRVARLDGTHHIDPYNSMSERARPEWVDTLVFEHACHRDGLYFGNA</sequence>
<feature type="region of interest" description="Disordered" evidence="1">
    <location>
        <begin position="1"/>
        <end position="72"/>
    </location>
</feature>
<feature type="compositionally biased region" description="Polar residues" evidence="1">
    <location>
        <begin position="103"/>
        <end position="113"/>
    </location>
</feature>
<feature type="compositionally biased region" description="Basic and acidic residues" evidence="1">
    <location>
        <begin position="57"/>
        <end position="68"/>
    </location>
</feature>
<dbReference type="AlphaFoldDB" id="A0A420YBF5"/>
<reference evidence="2 3" key="1">
    <citation type="submission" date="2018-08" db="EMBL/GenBank/DDBJ databases">
        <title>Draft genome of the lignicolous fungus Coniochaeta pulveracea.</title>
        <authorList>
            <person name="Borstlap C.J."/>
            <person name="De Witt R.N."/>
            <person name="Botha A."/>
            <person name="Volschenk H."/>
        </authorList>
    </citation>
    <scope>NUCLEOTIDE SEQUENCE [LARGE SCALE GENOMIC DNA]</scope>
    <source>
        <strain evidence="2 3">CAB683</strain>
    </source>
</reference>
<comment type="caution">
    <text evidence="2">The sequence shown here is derived from an EMBL/GenBank/DDBJ whole genome shotgun (WGS) entry which is preliminary data.</text>
</comment>
<feature type="compositionally biased region" description="Polar residues" evidence="1">
    <location>
        <begin position="351"/>
        <end position="363"/>
    </location>
</feature>